<dbReference type="Proteomes" id="UP000792457">
    <property type="component" value="Unassembled WGS sequence"/>
</dbReference>
<evidence type="ECO:0000313" key="2">
    <source>
        <dbReference type="Proteomes" id="UP000792457"/>
    </source>
</evidence>
<sequence>MPFLPSPRCQLQTGVLLHPLAHTQLLLLSSKDCQWAVLHNSLIPCIMCRQPLVGMVQNHKDNSPTMIKMHGCIQHPPEECVDGMGCCLHDVYLEKWLPQTMPDFSQ</sequence>
<organism evidence="1 2">
    <name type="scientific">Ladona fulva</name>
    <name type="common">Scarce chaser dragonfly</name>
    <name type="synonym">Libellula fulva</name>
    <dbReference type="NCBI Taxonomy" id="123851"/>
    <lineage>
        <taxon>Eukaryota</taxon>
        <taxon>Metazoa</taxon>
        <taxon>Ecdysozoa</taxon>
        <taxon>Arthropoda</taxon>
        <taxon>Hexapoda</taxon>
        <taxon>Insecta</taxon>
        <taxon>Pterygota</taxon>
        <taxon>Palaeoptera</taxon>
        <taxon>Odonata</taxon>
        <taxon>Epiprocta</taxon>
        <taxon>Anisoptera</taxon>
        <taxon>Libelluloidea</taxon>
        <taxon>Libellulidae</taxon>
        <taxon>Ladona</taxon>
    </lineage>
</organism>
<reference evidence="1" key="1">
    <citation type="submission" date="2013-04" db="EMBL/GenBank/DDBJ databases">
        <authorList>
            <person name="Qu J."/>
            <person name="Murali S.C."/>
            <person name="Bandaranaike D."/>
            <person name="Bellair M."/>
            <person name="Blankenburg K."/>
            <person name="Chao H."/>
            <person name="Dinh H."/>
            <person name="Doddapaneni H."/>
            <person name="Downs B."/>
            <person name="Dugan-Rocha S."/>
            <person name="Elkadiri S."/>
            <person name="Gnanaolivu R.D."/>
            <person name="Hernandez B."/>
            <person name="Javaid M."/>
            <person name="Jayaseelan J.C."/>
            <person name="Lee S."/>
            <person name="Li M."/>
            <person name="Ming W."/>
            <person name="Munidasa M."/>
            <person name="Muniz J."/>
            <person name="Nguyen L."/>
            <person name="Ongeri F."/>
            <person name="Osuji N."/>
            <person name="Pu L.-L."/>
            <person name="Puazo M."/>
            <person name="Qu C."/>
            <person name="Quiroz J."/>
            <person name="Raj R."/>
            <person name="Weissenberger G."/>
            <person name="Xin Y."/>
            <person name="Zou X."/>
            <person name="Han Y."/>
            <person name="Richards S."/>
            <person name="Worley K."/>
            <person name="Muzny D."/>
            <person name="Gibbs R."/>
        </authorList>
    </citation>
    <scope>NUCLEOTIDE SEQUENCE</scope>
    <source>
        <strain evidence="1">Sampled in the wild</strain>
    </source>
</reference>
<keyword evidence="2" id="KW-1185">Reference proteome</keyword>
<protein>
    <submittedName>
        <fullName evidence="1">Uncharacterized protein</fullName>
    </submittedName>
</protein>
<gene>
    <name evidence="1" type="ORF">J437_LFUL009061</name>
</gene>
<accession>A0A8K0K7S0</accession>
<proteinExistence type="predicted"/>
<dbReference type="EMBL" id="KZ308425">
    <property type="protein sequence ID" value="KAG8229302.1"/>
    <property type="molecule type" value="Genomic_DNA"/>
</dbReference>
<reference evidence="1" key="2">
    <citation type="submission" date="2017-10" db="EMBL/GenBank/DDBJ databases">
        <title>Ladona fulva Genome sequencing and assembly.</title>
        <authorList>
            <person name="Murali S."/>
            <person name="Richards S."/>
            <person name="Bandaranaike D."/>
            <person name="Bellair M."/>
            <person name="Blankenburg K."/>
            <person name="Chao H."/>
            <person name="Dinh H."/>
            <person name="Doddapaneni H."/>
            <person name="Dugan-Rocha S."/>
            <person name="Elkadiri S."/>
            <person name="Gnanaolivu R."/>
            <person name="Hernandez B."/>
            <person name="Skinner E."/>
            <person name="Javaid M."/>
            <person name="Lee S."/>
            <person name="Li M."/>
            <person name="Ming W."/>
            <person name="Munidasa M."/>
            <person name="Muniz J."/>
            <person name="Nguyen L."/>
            <person name="Hughes D."/>
            <person name="Osuji N."/>
            <person name="Pu L.-L."/>
            <person name="Puazo M."/>
            <person name="Qu C."/>
            <person name="Quiroz J."/>
            <person name="Raj R."/>
            <person name="Weissenberger G."/>
            <person name="Xin Y."/>
            <person name="Zou X."/>
            <person name="Han Y."/>
            <person name="Worley K."/>
            <person name="Muzny D."/>
            <person name="Gibbs R."/>
        </authorList>
    </citation>
    <scope>NUCLEOTIDE SEQUENCE</scope>
    <source>
        <strain evidence="1">Sampled in the wild</strain>
    </source>
</reference>
<name>A0A8K0K7S0_LADFU</name>
<evidence type="ECO:0000313" key="1">
    <source>
        <dbReference type="EMBL" id="KAG8229302.1"/>
    </source>
</evidence>
<comment type="caution">
    <text evidence="1">The sequence shown here is derived from an EMBL/GenBank/DDBJ whole genome shotgun (WGS) entry which is preliminary data.</text>
</comment>
<dbReference type="AlphaFoldDB" id="A0A8K0K7S0"/>